<dbReference type="EMBL" id="CACVKT020000400">
    <property type="protein sequence ID" value="CAC5358799.1"/>
    <property type="molecule type" value="Genomic_DNA"/>
</dbReference>
<dbReference type="InterPro" id="IPR043159">
    <property type="entry name" value="Lectin_gal-bd_sf"/>
</dbReference>
<feature type="chain" id="PRO_5026819274" description="SUEL-type lectin domain-containing protein" evidence="1">
    <location>
        <begin position="20"/>
        <end position="372"/>
    </location>
</feature>
<proteinExistence type="predicted"/>
<organism evidence="2 3">
    <name type="scientific">Mytilus coruscus</name>
    <name type="common">Sea mussel</name>
    <dbReference type="NCBI Taxonomy" id="42192"/>
    <lineage>
        <taxon>Eukaryota</taxon>
        <taxon>Metazoa</taxon>
        <taxon>Spiralia</taxon>
        <taxon>Lophotrochozoa</taxon>
        <taxon>Mollusca</taxon>
        <taxon>Bivalvia</taxon>
        <taxon>Autobranchia</taxon>
        <taxon>Pteriomorphia</taxon>
        <taxon>Mytilida</taxon>
        <taxon>Mytiloidea</taxon>
        <taxon>Mytilidae</taxon>
        <taxon>Mytilinae</taxon>
        <taxon>Mytilus</taxon>
    </lineage>
</organism>
<accession>A0A6J7ZZE3</accession>
<dbReference type="Gene3D" id="2.60.120.740">
    <property type="match status" value="2"/>
</dbReference>
<evidence type="ECO:0000256" key="1">
    <source>
        <dbReference type="SAM" id="SignalP"/>
    </source>
</evidence>
<protein>
    <recommendedName>
        <fullName evidence="4">SUEL-type lectin domain-containing protein</fullName>
    </recommendedName>
</protein>
<evidence type="ECO:0008006" key="4">
    <source>
        <dbReference type="Google" id="ProtNLM"/>
    </source>
</evidence>
<feature type="signal peptide" evidence="1">
    <location>
        <begin position="1"/>
        <end position="19"/>
    </location>
</feature>
<dbReference type="PANTHER" id="PTHR24024:SF18">
    <property type="entry name" value="SHORT-CHAIN COLLAGEN C4-LIKE"/>
    <property type="match status" value="1"/>
</dbReference>
<dbReference type="Proteomes" id="UP000507470">
    <property type="component" value="Unassembled WGS sequence"/>
</dbReference>
<keyword evidence="1" id="KW-0732">Signal</keyword>
<name>A0A6J7ZZE3_MYTCO</name>
<dbReference type="OrthoDB" id="6426055at2759"/>
<dbReference type="InterPro" id="IPR051077">
    <property type="entry name" value="Ca-dependent_lectin"/>
</dbReference>
<dbReference type="PANTHER" id="PTHR24024">
    <property type="entry name" value="PULMONARY SURFACTANT-ASSOCIATED PROTEIN A"/>
    <property type="match status" value="1"/>
</dbReference>
<keyword evidence="3" id="KW-1185">Reference proteome</keyword>
<evidence type="ECO:0000313" key="3">
    <source>
        <dbReference type="Proteomes" id="UP000507470"/>
    </source>
</evidence>
<evidence type="ECO:0000313" key="2">
    <source>
        <dbReference type="EMBL" id="CAC5358799.1"/>
    </source>
</evidence>
<dbReference type="GO" id="GO:0005615">
    <property type="term" value="C:extracellular space"/>
    <property type="evidence" value="ECO:0007669"/>
    <property type="project" value="TreeGrafter"/>
</dbReference>
<dbReference type="AlphaFoldDB" id="A0A6J7ZZE3"/>
<reference evidence="2 3" key="1">
    <citation type="submission" date="2020-06" db="EMBL/GenBank/DDBJ databases">
        <authorList>
            <person name="Li R."/>
            <person name="Bekaert M."/>
        </authorList>
    </citation>
    <scope>NUCLEOTIDE SEQUENCE [LARGE SCALE GENOMIC DNA]</scope>
    <source>
        <strain evidence="3">wild</strain>
    </source>
</reference>
<sequence>MWREILVTAVFLQAFSVYAITVKVKNGKVAYFRCSDGNVVSVTEATYEKGSCGDPNALTAVQELANGKTSYDLPVAKSVFSSTCAVNVDEKLKVKYDCVSPTASSATPNGDTAEILCNAGQYITITKATYADIGNACFDANAFSIVQASCNNKVTCSINVDSATFPSSTCDPVGSESLTTSYTCTQATGQVYTRWGSTTCGSTAQLLYSGFMAGGKQSTAGSGSDYLCMPTTPSYTGDESGSAESDRGSLYGIQLGLDTSEGSSPFDTSKDGYLVDCAVCQILANPAIFMQAATNTCPTGWTVEYTGYLMSEIAAGVTATSKGYACMDKDAPLATDSSADDAFVYPVEGKCGTLSCPDYEDNAELTCVVCSK</sequence>
<gene>
    <name evidence="2" type="ORF">MCOR_1895</name>
</gene>